<evidence type="ECO:0000313" key="3">
    <source>
        <dbReference type="Proteomes" id="UP000007703"/>
    </source>
</evidence>
<evidence type="ECO:0000313" key="2">
    <source>
        <dbReference type="EMBL" id="EEQ36489.1"/>
    </source>
</evidence>
<dbReference type="EMBL" id="CH408076">
    <property type="protein sequence ID" value="EEQ36489.1"/>
    <property type="molecule type" value="Genomic_DNA"/>
</dbReference>
<dbReference type="VEuPathDB" id="FungiDB:CLUG_00612"/>
<feature type="region of interest" description="Disordered" evidence="1">
    <location>
        <begin position="1"/>
        <end position="22"/>
    </location>
</feature>
<protein>
    <submittedName>
        <fullName evidence="2">Uncharacterized protein</fullName>
    </submittedName>
</protein>
<dbReference type="KEGG" id="clu:CLUG_00612"/>
<reference evidence="2 3" key="1">
    <citation type="journal article" date="2009" name="Nature">
        <title>Evolution of pathogenicity and sexual reproduction in eight Candida genomes.</title>
        <authorList>
            <person name="Butler G."/>
            <person name="Rasmussen M.D."/>
            <person name="Lin M.F."/>
            <person name="Santos M.A."/>
            <person name="Sakthikumar S."/>
            <person name="Munro C.A."/>
            <person name="Rheinbay E."/>
            <person name="Grabherr M."/>
            <person name="Forche A."/>
            <person name="Reedy J.L."/>
            <person name="Agrafioti I."/>
            <person name="Arnaud M.B."/>
            <person name="Bates S."/>
            <person name="Brown A.J."/>
            <person name="Brunke S."/>
            <person name="Costanzo M.C."/>
            <person name="Fitzpatrick D.A."/>
            <person name="de Groot P.W."/>
            <person name="Harris D."/>
            <person name="Hoyer L.L."/>
            <person name="Hube B."/>
            <person name="Klis F.M."/>
            <person name="Kodira C."/>
            <person name="Lennard N."/>
            <person name="Logue M.E."/>
            <person name="Martin R."/>
            <person name="Neiman A.M."/>
            <person name="Nikolaou E."/>
            <person name="Quail M.A."/>
            <person name="Quinn J."/>
            <person name="Santos M.C."/>
            <person name="Schmitzberger F.F."/>
            <person name="Sherlock G."/>
            <person name="Shah P."/>
            <person name="Silverstein K.A."/>
            <person name="Skrzypek M.S."/>
            <person name="Soll D."/>
            <person name="Staggs R."/>
            <person name="Stansfield I."/>
            <person name="Stumpf M.P."/>
            <person name="Sudbery P.E."/>
            <person name="Srikantha T."/>
            <person name="Zeng Q."/>
            <person name="Berman J."/>
            <person name="Berriman M."/>
            <person name="Heitman J."/>
            <person name="Gow N.A."/>
            <person name="Lorenz M.C."/>
            <person name="Birren B.W."/>
            <person name="Kellis M."/>
            <person name="Cuomo C.A."/>
        </authorList>
    </citation>
    <scope>NUCLEOTIDE SEQUENCE [LARGE SCALE GENOMIC DNA]</scope>
    <source>
        <strain evidence="2 3">ATCC 42720</strain>
    </source>
</reference>
<name>C4XXD9_CLAL4</name>
<feature type="compositionally biased region" description="Basic and acidic residues" evidence="1">
    <location>
        <begin position="10"/>
        <end position="22"/>
    </location>
</feature>
<gene>
    <name evidence="2" type="ORF">CLUG_00612</name>
</gene>
<dbReference type="Proteomes" id="UP000007703">
    <property type="component" value="Unassembled WGS sequence"/>
</dbReference>
<organism evidence="2 3">
    <name type="scientific">Clavispora lusitaniae (strain ATCC 42720)</name>
    <name type="common">Yeast</name>
    <name type="synonym">Candida lusitaniae</name>
    <dbReference type="NCBI Taxonomy" id="306902"/>
    <lineage>
        <taxon>Eukaryota</taxon>
        <taxon>Fungi</taxon>
        <taxon>Dikarya</taxon>
        <taxon>Ascomycota</taxon>
        <taxon>Saccharomycotina</taxon>
        <taxon>Pichiomycetes</taxon>
        <taxon>Metschnikowiaceae</taxon>
        <taxon>Clavispora</taxon>
    </lineage>
</organism>
<dbReference type="AlphaFoldDB" id="C4XXD9"/>
<dbReference type="HOGENOM" id="CLU_1547380_0_0_1"/>
<dbReference type="InParanoid" id="C4XXD9"/>
<sequence>MLPTKCGAGRRGEETKDENTGYSRREESVGKCRLKNKKKKSCWMKTSPTQFAHWSDTLVTLTEIFFVGLSFALSNYLNRISNQLVTYCSFSIDHILASVTVQFSTPIQFSTPAQFLDHSLSEALCVHPISPLSLIWGGAEHWRDFLVGTAVPFSWSPTILSQVIGHVSTLDRF</sequence>
<proteinExistence type="predicted"/>
<accession>C4XXD9</accession>
<evidence type="ECO:0000256" key="1">
    <source>
        <dbReference type="SAM" id="MobiDB-lite"/>
    </source>
</evidence>